<proteinExistence type="inferred from homology"/>
<dbReference type="EC" id="3.1.1.85" evidence="5"/>
<gene>
    <name evidence="5 7" type="primary">bioH</name>
    <name evidence="7" type="ORF">JQC75_18030</name>
</gene>
<comment type="function">
    <text evidence="5">The physiological role of BioH is to remove the methyl group introduced by BioC when the pimeloyl moiety is complete. It allows to synthesize pimeloyl-ACP via the fatty acid synthetic pathway through the hydrolysis of the ester bonds of pimeloyl-ACP esters.</text>
</comment>
<keyword evidence="2 5" id="KW-0963">Cytoplasm</keyword>
<keyword evidence="3 5" id="KW-0093">Biotin biosynthesis</keyword>
<comment type="pathway">
    <text evidence="5">Cofactor biosynthesis; biotin biosynthesis.</text>
</comment>
<comment type="similarity">
    <text evidence="5">Belongs to the AB hydrolase superfamily. Carboxylesterase BioH family.</text>
</comment>
<evidence type="ECO:0000313" key="8">
    <source>
        <dbReference type="Proteomes" id="UP000596252"/>
    </source>
</evidence>
<dbReference type="SUPFAM" id="SSF53474">
    <property type="entry name" value="alpha/beta-Hydrolases"/>
    <property type="match status" value="1"/>
</dbReference>
<name>A0ABX7G332_9GAMM</name>
<dbReference type="InterPro" id="IPR029058">
    <property type="entry name" value="AB_hydrolase_fold"/>
</dbReference>
<feature type="binding site" evidence="5">
    <location>
        <position position="26"/>
    </location>
    <ligand>
        <name>substrate</name>
    </ligand>
</feature>
<keyword evidence="4 5" id="KW-0378">Hydrolase</keyword>
<dbReference type="RefSeq" id="WP_203325388.1">
    <property type="nucleotide sequence ID" value="NZ_CP069213.1"/>
</dbReference>
<feature type="active site" evidence="5">
    <location>
        <position position="211"/>
    </location>
</feature>
<comment type="catalytic activity">
    <reaction evidence="5">
        <text>6-carboxyhexanoyl-[ACP] methyl ester + H2O = 6-carboxyhexanoyl-[ACP] + methanol + H(+)</text>
        <dbReference type="Rhea" id="RHEA:42700"/>
        <dbReference type="Rhea" id="RHEA-COMP:9955"/>
        <dbReference type="Rhea" id="RHEA-COMP:10186"/>
        <dbReference type="ChEBI" id="CHEBI:15377"/>
        <dbReference type="ChEBI" id="CHEBI:15378"/>
        <dbReference type="ChEBI" id="CHEBI:17790"/>
        <dbReference type="ChEBI" id="CHEBI:78846"/>
        <dbReference type="ChEBI" id="CHEBI:82735"/>
        <dbReference type="EC" id="3.1.1.85"/>
    </reaction>
</comment>
<comment type="subcellular location">
    <subcellularLocation>
        <location evidence="5">Cytoplasm</location>
    </subcellularLocation>
</comment>
<dbReference type="PANTHER" id="PTHR43194">
    <property type="entry name" value="HYDROLASE ALPHA/BETA FOLD FAMILY"/>
    <property type="match status" value="1"/>
</dbReference>
<dbReference type="InterPro" id="IPR050228">
    <property type="entry name" value="Carboxylesterase_BioH"/>
</dbReference>
<evidence type="ECO:0000313" key="7">
    <source>
        <dbReference type="EMBL" id="QRH01716.1"/>
    </source>
</evidence>
<protein>
    <recommendedName>
        <fullName evidence="5">Pimeloyl-[acyl-carrier protein] methyl ester esterase</fullName>
        <ecNumber evidence="5">3.1.1.85</ecNumber>
    </recommendedName>
    <alternativeName>
        <fullName evidence="5">Biotin synthesis protein BioH</fullName>
    </alternativeName>
    <alternativeName>
        <fullName evidence="5">Carboxylesterase BioH</fullName>
    </alternativeName>
</protein>
<evidence type="ECO:0000256" key="2">
    <source>
        <dbReference type="ARBA" id="ARBA00022490"/>
    </source>
</evidence>
<dbReference type="EMBL" id="CP069213">
    <property type="protein sequence ID" value="QRH01716.1"/>
    <property type="molecule type" value="Genomic_DNA"/>
</dbReference>
<dbReference type="PANTHER" id="PTHR43194:SF5">
    <property type="entry name" value="PIMELOYL-[ACYL-CARRIER PROTEIN] METHYL ESTER ESTERASE"/>
    <property type="match status" value="1"/>
</dbReference>
<dbReference type="HAMAP" id="MF_01260">
    <property type="entry name" value="Carboxylester"/>
    <property type="match status" value="1"/>
</dbReference>
<feature type="binding site" evidence="5">
    <location>
        <position position="239"/>
    </location>
    <ligand>
        <name>substrate</name>
    </ligand>
</feature>
<evidence type="ECO:0000256" key="1">
    <source>
        <dbReference type="ARBA" id="ARBA00022487"/>
    </source>
</evidence>
<comment type="subunit">
    <text evidence="5">Monomer.</text>
</comment>
<evidence type="ECO:0000256" key="3">
    <source>
        <dbReference type="ARBA" id="ARBA00022756"/>
    </source>
</evidence>
<evidence type="ECO:0000259" key="6">
    <source>
        <dbReference type="Pfam" id="PF00561"/>
    </source>
</evidence>
<feature type="binding site" evidence="5">
    <location>
        <begin position="84"/>
        <end position="85"/>
    </location>
    <ligand>
        <name>substrate</name>
    </ligand>
</feature>
<feature type="active site" evidence="5">
    <location>
        <position position="239"/>
    </location>
</feature>
<organism evidence="7 8">
    <name type="scientific">Shewanella litorisediminis</name>
    <dbReference type="NCBI Taxonomy" id="1173586"/>
    <lineage>
        <taxon>Bacteria</taxon>
        <taxon>Pseudomonadati</taxon>
        <taxon>Pseudomonadota</taxon>
        <taxon>Gammaproteobacteria</taxon>
        <taxon>Alteromonadales</taxon>
        <taxon>Shewanellaceae</taxon>
        <taxon>Shewanella</taxon>
    </lineage>
</organism>
<dbReference type="Proteomes" id="UP000596252">
    <property type="component" value="Chromosome"/>
</dbReference>
<evidence type="ECO:0000256" key="4">
    <source>
        <dbReference type="ARBA" id="ARBA00022801"/>
    </source>
</evidence>
<feature type="binding site" evidence="5">
    <location>
        <begin position="147"/>
        <end position="151"/>
    </location>
    <ligand>
        <name>substrate</name>
    </ligand>
</feature>
<reference evidence="7 8" key="1">
    <citation type="journal article" date="2012" name="Antonie Van Leeuwenhoek">
        <title>Shewanella litorisediminis sp. nov., a gammaproteobacterium isolated from a tidal flat sediment.</title>
        <authorList>
            <person name="Lee M.H."/>
            <person name="Yoon J.H."/>
        </authorList>
    </citation>
    <scope>NUCLEOTIDE SEQUENCE [LARGE SCALE GENOMIC DNA]</scope>
    <source>
        <strain evidence="7 8">SMK1-12</strain>
    </source>
</reference>
<sequence>MTQGSQAHIHIDTHGTGKNLVILHGWGMNAAVFTPLKGAFPEYRLHCPDLPGFGHSTMAGDTLDHWVDTLMQALPEQMVLAGWSLGGLVATRAALRYPDRVNALITIASSPCFMARDDESWPGIPPQVLSQFGAELGKDLAKTIERFLAIQAMGSDTAREDIKRLRDLVLSRPLPQQAALDQGLTMLKDVDLRPELTNLSQPWLRVWGRLDGLVPKRVMPAMPSPAGACEDLMIAKASHAPFFSHPTEFVTGVKDWLSRL</sequence>
<feature type="domain" description="AB hydrolase-1" evidence="6">
    <location>
        <begin position="19"/>
        <end position="246"/>
    </location>
</feature>
<evidence type="ECO:0000256" key="5">
    <source>
        <dbReference type="HAMAP-Rule" id="MF_01260"/>
    </source>
</evidence>
<dbReference type="Pfam" id="PF00561">
    <property type="entry name" value="Abhydrolase_1"/>
    <property type="match status" value="1"/>
</dbReference>
<dbReference type="Gene3D" id="3.40.50.1820">
    <property type="entry name" value="alpha/beta hydrolase"/>
    <property type="match status" value="1"/>
</dbReference>
<dbReference type="NCBIfam" id="TIGR01738">
    <property type="entry name" value="bioH"/>
    <property type="match status" value="1"/>
</dbReference>
<feature type="active site" description="Nucleophile" evidence="5">
    <location>
        <position position="84"/>
    </location>
</feature>
<keyword evidence="1 5" id="KW-0719">Serine esterase</keyword>
<dbReference type="GO" id="GO:0090499">
    <property type="term" value="F:pimelyl-[acyl-carrier protein] methyl ester esterase activity"/>
    <property type="evidence" value="ECO:0007669"/>
    <property type="project" value="UniProtKB-EC"/>
</dbReference>
<accession>A0ABX7G332</accession>
<dbReference type="InterPro" id="IPR010076">
    <property type="entry name" value="BioH"/>
</dbReference>
<dbReference type="InterPro" id="IPR000073">
    <property type="entry name" value="AB_hydrolase_1"/>
</dbReference>
<keyword evidence="8" id="KW-1185">Reference proteome</keyword>